<evidence type="ECO:0000256" key="4">
    <source>
        <dbReference type="PIRSR" id="PIRSR606118-50"/>
    </source>
</evidence>
<dbReference type="PANTHER" id="PTHR30461:SF19">
    <property type="entry name" value="SITE-SPECIFIC RECOMBINASE RESOLVASE FAMILY"/>
    <property type="match status" value="1"/>
</dbReference>
<dbReference type="CDD" id="cd00338">
    <property type="entry name" value="Ser_Recombinase"/>
    <property type="match status" value="1"/>
</dbReference>
<dbReference type="GO" id="GO:0015074">
    <property type="term" value="P:DNA integration"/>
    <property type="evidence" value="ECO:0007669"/>
    <property type="project" value="UniProtKB-KW"/>
</dbReference>
<gene>
    <name evidence="7" type="ORF">GU926_08280</name>
</gene>
<keyword evidence="3" id="KW-0233">DNA recombination</keyword>
<name>A0A6P1P1C0_9BACT</name>
<dbReference type="PROSITE" id="PS51736">
    <property type="entry name" value="RECOMBINASES_3"/>
    <property type="match status" value="1"/>
</dbReference>
<feature type="domain" description="Resolvase/invertase-type recombinase catalytic" evidence="6">
    <location>
        <begin position="3"/>
        <end position="153"/>
    </location>
</feature>
<dbReference type="InterPro" id="IPR050639">
    <property type="entry name" value="SSR_resolvase"/>
</dbReference>
<accession>A0A6P1P1C0</accession>
<reference evidence="7 8" key="1">
    <citation type="submission" date="2020-01" db="EMBL/GenBank/DDBJ databases">
        <authorList>
            <person name="Kim M."/>
        </authorList>
    </citation>
    <scope>NUCLEOTIDE SEQUENCE [LARGE SCALE GENOMIC DNA]</scope>
    <source>
        <strain evidence="7 8">BT10</strain>
    </source>
</reference>
<organism evidence="7 8">
    <name type="scientific">Nibribacter ruber</name>
    <dbReference type="NCBI Taxonomy" id="2698458"/>
    <lineage>
        <taxon>Bacteria</taxon>
        <taxon>Pseudomonadati</taxon>
        <taxon>Bacteroidota</taxon>
        <taxon>Cytophagia</taxon>
        <taxon>Cytophagales</taxon>
        <taxon>Hymenobacteraceae</taxon>
        <taxon>Nibribacter</taxon>
    </lineage>
</organism>
<dbReference type="SMART" id="SM00857">
    <property type="entry name" value="Resolvase"/>
    <property type="match status" value="1"/>
</dbReference>
<dbReference type="InterPro" id="IPR036162">
    <property type="entry name" value="Resolvase-like_N_sf"/>
</dbReference>
<evidence type="ECO:0000313" key="7">
    <source>
        <dbReference type="EMBL" id="QHL87433.1"/>
    </source>
</evidence>
<dbReference type="SUPFAM" id="SSF53041">
    <property type="entry name" value="Resolvase-like"/>
    <property type="match status" value="1"/>
</dbReference>
<evidence type="ECO:0000259" key="6">
    <source>
        <dbReference type="PROSITE" id="PS51736"/>
    </source>
</evidence>
<dbReference type="EMBL" id="CP047897">
    <property type="protein sequence ID" value="QHL87433.1"/>
    <property type="molecule type" value="Genomic_DNA"/>
</dbReference>
<evidence type="ECO:0000313" key="8">
    <source>
        <dbReference type="Proteomes" id="UP000464214"/>
    </source>
</evidence>
<dbReference type="Proteomes" id="UP000464214">
    <property type="component" value="Chromosome"/>
</dbReference>
<dbReference type="Pfam" id="PF00239">
    <property type="entry name" value="Resolvase"/>
    <property type="match status" value="1"/>
</dbReference>
<evidence type="ECO:0000256" key="3">
    <source>
        <dbReference type="ARBA" id="ARBA00023172"/>
    </source>
</evidence>
<evidence type="ECO:0000256" key="2">
    <source>
        <dbReference type="ARBA" id="ARBA00023125"/>
    </source>
</evidence>
<dbReference type="InterPro" id="IPR006119">
    <property type="entry name" value="Resolv_N"/>
</dbReference>
<dbReference type="AlphaFoldDB" id="A0A6P1P1C0"/>
<dbReference type="RefSeq" id="WP_160690827.1">
    <property type="nucleotide sequence ID" value="NZ_CP047897.1"/>
</dbReference>
<dbReference type="GO" id="GO:0003677">
    <property type="term" value="F:DNA binding"/>
    <property type="evidence" value="ECO:0007669"/>
    <property type="project" value="UniProtKB-KW"/>
</dbReference>
<evidence type="ECO:0000256" key="5">
    <source>
        <dbReference type="PROSITE-ProRule" id="PRU10137"/>
    </source>
</evidence>
<dbReference type="GO" id="GO:0000150">
    <property type="term" value="F:DNA strand exchange activity"/>
    <property type="evidence" value="ECO:0007669"/>
    <property type="project" value="InterPro"/>
</dbReference>
<dbReference type="PROSITE" id="PS00397">
    <property type="entry name" value="RECOMBINASES_1"/>
    <property type="match status" value="1"/>
</dbReference>
<keyword evidence="8" id="KW-1185">Reference proteome</keyword>
<dbReference type="Gene3D" id="1.10.10.60">
    <property type="entry name" value="Homeodomain-like"/>
    <property type="match status" value="1"/>
</dbReference>
<sequence length="213" mass="24014">MTPVALYVRVSSKRQDYQRQISELELLATKHQFQVVQIFQEVGSATKRKKEERPELLQLIKLAETGAIQKVLVSEISRLGRKTSEILNLIDRFTELKVSVFVKSLNLETLLDDGRKNPAANLVFVILAELASSETEQLGERIRSGLEEARRKNKVIGRPKGSVKTDKKLLEENPKAVRLLKSGKSIREVAKLCEVSNQTVQKIKKALIEKAGK</sequence>
<evidence type="ECO:0000256" key="1">
    <source>
        <dbReference type="ARBA" id="ARBA00022908"/>
    </source>
</evidence>
<protein>
    <submittedName>
        <fullName evidence="7">Recombinase family protein</fullName>
    </submittedName>
</protein>
<dbReference type="InterPro" id="IPR006118">
    <property type="entry name" value="Recombinase_CS"/>
</dbReference>
<feature type="active site" description="O-(5'-phospho-DNA)-serine intermediate" evidence="4 5">
    <location>
        <position position="11"/>
    </location>
</feature>
<dbReference type="Gene3D" id="3.40.50.1390">
    <property type="entry name" value="Resolvase, N-terminal catalytic domain"/>
    <property type="match status" value="1"/>
</dbReference>
<dbReference type="KEGG" id="nib:GU926_08280"/>
<keyword evidence="2" id="KW-0238">DNA-binding</keyword>
<proteinExistence type="predicted"/>
<keyword evidence="1" id="KW-0229">DNA integration</keyword>
<dbReference type="PANTHER" id="PTHR30461">
    <property type="entry name" value="DNA-INVERTASE FROM LAMBDOID PROPHAGE"/>
    <property type="match status" value="1"/>
</dbReference>